<accession>A0AAD3E4K0</accession>
<evidence type="ECO:0000256" key="1">
    <source>
        <dbReference type="SAM" id="MobiDB-lite"/>
    </source>
</evidence>
<feature type="compositionally biased region" description="Polar residues" evidence="1">
    <location>
        <begin position="1"/>
        <end position="18"/>
    </location>
</feature>
<feature type="compositionally biased region" description="Gly residues" evidence="1">
    <location>
        <begin position="961"/>
        <end position="976"/>
    </location>
</feature>
<feature type="compositionally biased region" description="Polar residues" evidence="1">
    <location>
        <begin position="840"/>
        <end position="854"/>
    </location>
</feature>
<reference evidence="2 3" key="1">
    <citation type="journal article" date="2021" name="Sci. Rep.">
        <title>Genome sequencing of the multicellular alga Astrephomene provides insights into convergent evolution of germ-soma differentiation.</title>
        <authorList>
            <person name="Yamashita S."/>
            <person name="Yamamoto K."/>
            <person name="Matsuzaki R."/>
            <person name="Suzuki S."/>
            <person name="Yamaguchi H."/>
            <person name="Hirooka S."/>
            <person name="Minakuchi Y."/>
            <person name="Miyagishima S."/>
            <person name="Kawachi M."/>
            <person name="Toyoda A."/>
            <person name="Nozaki H."/>
        </authorList>
    </citation>
    <scope>NUCLEOTIDE SEQUENCE [LARGE SCALE GENOMIC DNA]</scope>
    <source>
        <strain evidence="2 3">NIES-4017</strain>
    </source>
</reference>
<evidence type="ECO:0000313" key="2">
    <source>
        <dbReference type="EMBL" id="GFR52497.1"/>
    </source>
</evidence>
<feature type="compositionally biased region" description="Gly residues" evidence="1">
    <location>
        <begin position="922"/>
        <end position="932"/>
    </location>
</feature>
<feature type="region of interest" description="Disordered" evidence="1">
    <location>
        <begin position="998"/>
        <end position="1024"/>
    </location>
</feature>
<protein>
    <submittedName>
        <fullName evidence="2">Uncharacterized protein</fullName>
    </submittedName>
</protein>
<organism evidence="2 3">
    <name type="scientific">Astrephomene gubernaculifera</name>
    <dbReference type="NCBI Taxonomy" id="47775"/>
    <lineage>
        <taxon>Eukaryota</taxon>
        <taxon>Viridiplantae</taxon>
        <taxon>Chlorophyta</taxon>
        <taxon>core chlorophytes</taxon>
        <taxon>Chlorophyceae</taxon>
        <taxon>CS clade</taxon>
        <taxon>Chlamydomonadales</taxon>
        <taxon>Astrephomenaceae</taxon>
        <taxon>Astrephomene</taxon>
    </lineage>
</organism>
<keyword evidence="3" id="KW-1185">Reference proteome</keyword>
<gene>
    <name evidence="2" type="ORF">Agub_g15067</name>
</gene>
<feature type="region of interest" description="Disordered" evidence="1">
    <location>
        <begin position="1"/>
        <end position="20"/>
    </location>
</feature>
<name>A0AAD3E4K0_9CHLO</name>
<feature type="compositionally biased region" description="Pro residues" evidence="1">
    <location>
        <begin position="220"/>
        <end position="235"/>
    </location>
</feature>
<feature type="compositionally biased region" description="Low complexity" evidence="1">
    <location>
        <begin position="401"/>
        <end position="447"/>
    </location>
</feature>
<dbReference type="EMBL" id="BMAR01000065">
    <property type="protein sequence ID" value="GFR52497.1"/>
    <property type="molecule type" value="Genomic_DNA"/>
</dbReference>
<feature type="compositionally biased region" description="Low complexity" evidence="1">
    <location>
        <begin position="260"/>
        <end position="283"/>
    </location>
</feature>
<sequence length="1044" mass="105119">MGSGCSTSVVNESEQSETPPRPVYQACDLVGLAVFEKVQLSSIDGFFEQAAQFSQGLCELNDAVNGLLLDVRLATGLLQGGISTALIPSPNVDIFSVELLTSDGRPLDVAEAARLRGRDLAAHGNLAACDKQLARCVEELSDFFVKNVGSKPPALSLSAQGTLVPRSSGEKLHPAVEAFNQAMLDMRTALGSDYLLALHLHKAQAHGAPSFRVRLLKPTSSPPPQSPQQSPPPPTFQSAPAALPTTTTTSQPRPLPIAGTLPASFTSTSTTTTTTAAAAAAGPSPLPPPAVFWEPVTLLDQASCPNASQLHDALHAFHDANGRLAAAMRAAGLTGWDALMLASPRFVRLAGGATPTASTAPTTSSTAATAASAAVALSSSASPHGHNRHHRHHNHHHNHRNPTTTTTTSAAAAAAAAHSAAAAAAAVPSNKPTAPTPSSYPHTTTTTSSTAAAAAAVRSLPSATRVRLSYAVAALNSALHRLASAAAGAAGPASFAALLTHVLGELRERVAGAAGERALESYRPSIHFTRGGTVAAVGPNGTATSNGPNGQPPLHPLTVSLTLDARLGELVRIAPGAAGQGGLGLGTAAAAARGSGRQQQQQQSLPPFPDCLSPPIRHAWLLLQELLRLHNATVGQLGPLRQLAEDFQEGARLRLASVAGDAAASRLPPHRSVAVRAAVARNLEELGACCQGALRTLTATAGVLAGELAEAAQLASVQCAFMSPLAWSVSVASSLEGLTAAATAAAATGSSSASAGGGSSLPSLYDTMHSMLAASAGGGGSSPGSSAANTFFGSGNGGNGGNKDCDDGDGNDNTEEEVELTPLLPHYPTGTGDGGVPCTATATSVGSPATSGSGSDRYPAPSSPPDVVLRPDQQQQHQRAPQLPLLPQFVPVTSSYSPQPAGTTPPPRRMLSTKAPDTGKPSGTGGGGGGGDATAKGSSRTPQRSYTIGGASTGRETGSAGSSGGGWMPLNGGGGATAREGSSAELAPLTATATRVKVLSGGGGGEGRTDRRQGTVASEPRAGESLAEEYARTALAHLNLQPVW</sequence>
<feature type="compositionally biased region" description="Polar residues" evidence="1">
    <location>
        <begin position="891"/>
        <end position="902"/>
    </location>
</feature>
<feature type="compositionally biased region" description="Acidic residues" evidence="1">
    <location>
        <begin position="806"/>
        <end position="819"/>
    </location>
</feature>
<feature type="region of interest" description="Disordered" evidence="1">
    <location>
        <begin position="214"/>
        <end position="285"/>
    </location>
</feature>
<proteinExistence type="predicted"/>
<feature type="region of interest" description="Disordered" evidence="1">
    <location>
        <begin position="775"/>
        <end position="982"/>
    </location>
</feature>
<evidence type="ECO:0000313" key="3">
    <source>
        <dbReference type="Proteomes" id="UP001054857"/>
    </source>
</evidence>
<dbReference type="AlphaFoldDB" id="A0AAD3E4K0"/>
<dbReference type="Proteomes" id="UP001054857">
    <property type="component" value="Unassembled WGS sequence"/>
</dbReference>
<feature type="region of interest" description="Disordered" evidence="1">
    <location>
        <begin position="353"/>
        <end position="447"/>
    </location>
</feature>
<feature type="compositionally biased region" description="Low complexity" evidence="1">
    <location>
        <begin position="353"/>
        <end position="384"/>
    </location>
</feature>
<feature type="compositionally biased region" description="Low complexity" evidence="1">
    <location>
        <begin position="870"/>
        <end position="888"/>
    </location>
</feature>
<feature type="compositionally biased region" description="Basic residues" evidence="1">
    <location>
        <begin position="385"/>
        <end position="400"/>
    </location>
</feature>
<comment type="caution">
    <text evidence="2">The sequence shown here is derived from an EMBL/GenBank/DDBJ whole genome shotgun (WGS) entry which is preliminary data.</text>
</comment>
<feature type="compositionally biased region" description="Low complexity" evidence="1">
    <location>
        <begin position="236"/>
        <end position="252"/>
    </location>
</feature>